<protein>
    <submittedName>
        <fullName evidence="2">DUF4373 domain-containing protein</fullName>
    </submittedName>
</protein>
<organism evidence="2 3">
    <name type="scientific">Chryseobacterium sediminis</name>
    <dbReference type="NCBI Taxonomy" id="1679494"/>
    <lineage>
        <taxon>Bacteria</taxon>
        <taxon>Pseudomonadati</taxon>
        <taxon>Bacteroidota</taxon>
        <taxon>Flavobacteriia</taxon>
        <taxon>Flavobacteriales</taxon>
        <taxon>Weeksellaceae</taxon>
        <taxon>Chryseobacterium group</taxon>
        <taxon>Chryseobacterium</taxon>
    </lineage>
</organism>
<name>A0A5B2U999_9FLAO</name>
<dbReference type="EMBL" id="VUNZ01000001">
    <property type="protein sequence ID" value="KAA2223006.1"/>
    <property type="molecule type" value="Genomic_DNA"/>
</dbReference>
<sequence length="296" mass="35190">MSKEAYYFSHDSNARQDEKIVALRMRHGWEGYGIYWAIVEKLRESSGFMSICDYNIIAYDLRTDAAVIKSIIENFRLFSFTEVESVGKCFYSESLKNRMEKKSSKARENANKRWEKAKSMQPQCDRNATAMQKDANKVKYNNSNNTTNSINNLYNYSFVKIDDFPALYKKFEFEKKYLFLAYKFWEMWNKENPNQKTLTDAKISKWYEAIRLIVEVDKQKPDKLIGIYCYFQKCAIKESGFDDFWFKTVKSVSAFRKKDKDEVYYLDKIISHVNNKIGKDQDFSRLVQDTIKKFNK</sequence>
<evidence type="ECO:0000259" key="1">
    <source>
        <dbReference type="Pfam" id="PF14297"/>
    </source>
</evidence>
<dbReference type="Pfam" id="PF14297">
    <property type="entry name" value="Lin1244_N"/>
    <property type="match status" value="1"/>
</dbReference>
<evidence type="ECO:0000313" key="2">
    <source>
        <dbReference type="EMBL" id="KAA2223006.1"/>
    </source>
</evidence>
<gene>
    <name evidence="2" type="ORF">FW780_02040</name>
</gene>
<feature type="domain" description="Lin1244/Lin1753-like N-terminal" evidence="1">
    <location>
        <begin position="7"/>
        <end position="93"/>
    </location>
</feature>
<dbReference type="OrthoDB" id="1340773at2"/>
<comment type="caution">
    <text evidence="2">The sequence shown here is derived from an EMBL/GenBank/DDBJ whole genome shotgun (WGS) entry which is preliminary data.</text>
</comment>
<dbReference type="AlphaFoldDB" id="A0A5B2U999"/>
<dbReference type="Proteomes" id="UP000323082">
    <property type="component" value="Unassembled WGS sequence"/>
</dbReference>
<dbReference type="InterPro" id="IPR025400">
    <property type="entry name" value="Lin1244/Lin1753-like_N"/>
</dbReference>
<accession>A0A5B2U999</accession>
<proteinExistence type="predicted"/>
<dbReference type="RefSeq" id="WP_149831970.1">
    <property type="nucleotide sequence ID" value="NZ_VUNZ01000001.1"/>
</dbReference>
<evidence type="ECO:0000313" key="3">
    <source>
        <dbReference type="Proteomes" id="UP000323082"/>
    </source>
</evidence>
<reference evidence="2 3" key="1">
    <citation type="journal article" date="2015" name="Int. J. Syst. Evol. Microbiol.">
        <title>Chryseobacterium sediminis sp. nov., isolated from a river sediment.</title>
        <authorList>
            <person name="Kampfer P."/>
            <person name="Busse H.J."/>
            <person name="McInroy J.A."/>
            <person name="Glaeser S.P."/>
        </authorList>
    </citation>
    <scope>NUCLEOTIDE SEQUENCE [LARGE SCALE GENOMIC DNA]</scope>
    <source>
        <strain evidence="2 3">IMT-174</strain>
    </source>
</reference>